<reference evidence="7 8" key="1">
    <citation type="submission" date="2019-09" db="EMBL/GenBank/DDBJ databases">
        <title>Genome sequencing of strain KACC 21233.</title>
        <authorList>
            <person name="Heo J."/>
            <person name="Kim S.-J."/>
            <person name="Kim J.-S."/>
            <person name="Hong S.-B."/>
            <person name="Kwon S.-W."/>
        </authorList>
    </citation>
    <scope>NUCLEOTIDE SEQUENCE [LARGE SCALE GENOMIC DNA]</scope>
    <source>
        <strain evidence="7 8">KACC 21233</strain>
    </source>
</reference>
<feature type="transmembrane region" description="Helical" evidence="6">
    <location>
        <begin position="132"/>
        <end position="156"/>
    </location>
</feature>
<accession>A0A5C1YQA3</accession>
<evidence type="ECO:0000256" key="5">
    <source>
        <dbReference type="ARBA" id="ARBA00023136"/>
    </source>
</evidence>
<evidence type="ECO:0000256" key="1">
    <source>
        <dbReference type="ARBA" id="ARBA00004651"/>
    </source>
</evidence>
<dbReference type="GO" id="GO:0015920">
    <property type="term" value="P:lipopolysaccharide transport"/>
    <property type="evidence" value="ECO:0007669"/>
    <property type="project" value="TreeGrafter"/>
</dbReference>
<keyword evidence="8" id="KW-1185">Reference proteome</keyword>
<evidence type="ECO:0000313" key="8">
    <source>
        <dbReference type="Proteomes" id="UP000324536"/>
    </source>
</evidence>
<evidence type="ECO:0000256" key="4">
    <source>
        <dbReference type="ARBA" id="ARBA00022989"/>
    </source>
</evidence>
<dbReference type="Pfam" id="PF03739">
    <property type="entry name" value="LptF_LptG"/>
    <property type="match status" value="1"/>
</dbReference>
<evidence type="ECO:0000256" key="2">
    <source>
        <dbReference type="ARBA" id="ARBA00022475"/>
    </source>
</evidence>
<evidence type="ECO:0000313" key="7">
    <source>
        <dbReference type="EMBL" id="QEO17893.1"/>
    </source>
</evidence>
<dbReference type="PANTHER" id="PTHR33529">
    <property type="entry name" value="SLR0882 PROTEIN-RELATED"/>
    <property type="match status" value="1"/>
</dbReference>
<dbReference type="OrthoDB" id="7218898at2"/>
<proteinExistence type="predicted"/>
<dbReference type="InterPro" id="IPR005495">
    <property type="entry name" value="LptG/LptF_permease"/>
</dbReference>
<evidence type="ECO:0000256" key="3">
    <source>
        <dbReference type="ARBA" id="ARBA00022692"/>
    </source>
</evidence>
<feature type="transmembrane region" description="Helical" evidence="6">
    <location>
        <begin position="391"/>
        <end position="409"/>
    </location>
</feature>
<organism evidence="7 8">
    <name type="scientific">Acetobacter vaccinii</name>
    <dbReference type="NCBI Taxonomy" id="2592655"/>
    <lineage>
        <taxon>Bacteria</taxon>
        <taxon>Pseudomonadati</taxon>
        <taxon>Pseudomonadota</taxon>
        <taxon>Alphaproteobacteria</taxon>
        <taxon>Acetobacterales</taxon>
        <taxon>Acetobacteraceae</taxon>
        <taxon>Acetobacter</taxon>
    </lineage>
</organism>
<dbReference type="GO" id="GO:0043190">
    <property type="term" value="C:ATP-binding cassette (ABC) transporter complex"/>
    <property type="evidence" value="ECO:0007669"/>
    <property type="project" value="TreeGrafter"/>
</dbReference>
<dbReference type="EMBL" id="CP043506">
    <property type="protein sequence ID" value="QEO17893.1"/>
    <property type="molecule type" value="Genomic_DNA"/>
</dbReference>
<dbReference type="KEGG" id="acek:FLP30_09230"/>
<sequence length="424" mass="46158">MTAPDTAVAPPTSPAPWRGMIKRTMTWLDLLYVNQFIRPVILQAAAALAMVEAIFLAERFPMIFRDAIRNHASLWDTLMVFLLTAPQILDFGLPLAITVAVYRTVLDMRENRELLVLSACGLSPSAFLRPPAMIAALGLSVSLLASGFINPLALYAQRVVLFHAAYHHLTTPSPQSQLFQSGTRVLFIPKQPKASTDQAEADSRQAIFLYEPIDSTHFRVIQAHGMHAIGSAPQKLLGVSLSRMTSRIFVTSSGKQTQSDAPCCTPQPPASGNADEDALYAETARKLISLDDILPFPPRHSSGTELTLPELLLPIQKTTTKETAVRLVGERLSRALLCLLAPLMALVAIGQTSPRNRTLALPICCMALLACNVATQWLLRLVVHLGLMVELGVLLVLTGLLAALLLAGLTRSNSRLLLPQLYRA</sequence>
<evidence type="ECO:0000256" key="6">
    <source>
        <dbReference type="SAM" id="Phobius"/>
    </source>
</evidence>
<dbReference type="AlphaFoldDB" id="A0A5C1YQA3"/>
<keyword evidence="3 6" id="KW-0812">Transmembrane</keyword>
<dbReference type="RefSeq" id="WP_149279569.1">
    <property type="nucleotide sequence ID" value="NZ_CP043506.1"/>
</dbReference>
<keyword evidence="2" id="KW-1003">Cell membrane</keyword>
<keyword evidence="5 6" id="KW-0472">Membrane</keyword>
<gene>
    <name evidence="7" type="ORF">FLP30_09230</name>
</gene>
<comment type="subcellular location">
    <subcellularLocation>
        <location evidence="1">Cell membrane</location>
        <topology evidence="1">Multi-pass membrane protein</topology>
    </subcellularLocation>
</comment>
<dbReference type="Proteomes" id="UP000324536">
    <property type="component" value="Chromosome"/>
</dbReference>
<keyword evidence="4 6" id="KW-1133">Transmembrane helix</keyword>
<dbReference type="PANTHER" id="PTHR33529:SF6">
    <property type="entry name" value="YJGP_YJGQ FAMILY PERMEASE"/>
    <property type="match status" value="1"/>
</dbReference>
<feature type="transmembrane region" description="Helical" evidence="6">
    <location>
        <begin position="359"/>
        <end position="379"/>
    </location>
</feature>
<protein>
    <submittedName>
        <fullName evidence="7">LptF/LptG family permease</fullName>
    </submittedName>
</protein>
<feature type="transmembrane region" description="Helical" evidence="6">
    <location>
        <begin position="78"/>
        <end position="102"/>
    </location>
</feature>
<feature type="transmembrane region" description="Helical" evidence="6">
    <location>
        <begin position="335"/>
        <end position="353"/>
    </location>
</feature>
<feature type="transmembrane region" description="Helical" evidence="6">
    <location>
        <begin position="36"/>
        <end position="57"/>
    </location>
</feature>
<name>A0A5C1YQA3_9PROT</name>